<evidence type="ECO:0000256" key="10">
    <source>
        <dbReference type="ARBA" id="ARBA00057735"/>
    </source>
</evidence>
<evidence type="ECO:0000256" key="6">
    <source>
        <dbReference type="ARBA" id="ARBA00022741"/>
    </source>
</evidence>
<evidence type="ECO:0000259" key="12">
    <source>
        <dbReference type="Pfam" id="PF02223"/>
    </source>
</evidence>
<keyword evidence="5 11" id="KW-0545">Nucleotide biosynthesis</keyword>
<dbReference type="GO" id="GO:0006233">
    <property type="term" value="P:dTDP biosynthetic process"/>
    <property type="evidence" value="ECO:0007669"/>
    <property type="project" value="InterPro"/>
</dbReference>
<dbReference type="InterPro" id="IPR018094">
    <property type="entry name" value="Thymidylate_kinase"/>
</dbReference>
<evidence type="ECO:0000256" key="9">
    <source>
        <dbReference type="ARBA" id="ARBA00048743"/>
    </source>
</evidence>
<organism evidence="13 14">
    <name type="scientific">Candidatus Gottesmanbacteria bacterium RIFCSPHIGHO2_02_FULL_40_13</name>
    <dbReference type="NCBI Taxonomy" id="1798384"/>
    <lineage>
        <taxon>Bacteria</taxon>
        <taxon>Candidatus Gottesmaniibacteriota</taxon>
    </lineage>
</organism>
<accession>A0A1F6AD34</accession>
<evidence type="ECO:0000256" key="7">
    <source>
        <dbReference type="ARBA" id="ARBA00022777"/>
    </source>
</evidence>
<keyword evidence="8 11" id="KW-0067">ATP-binding</keyword>
<dbReference type="GO" id="GO:0005829">
    <property type="term" value="C:cytosol"/>
    <property type="evidence" value="ECO:0007669"/>
    <property type="project" value="TreeGrafter"/>
</dbReference>
<evidence type="ECO:0000256" key="11">
    <source>
        <dbReference type="HAMAP-Rule" id="MF_00165"/>
    </source>
</evidence>
<dbReference type="GO" id="GO:0006227">
    <property type="term" value="P:dUDP biosynthetic process"/>
    <property type="evidence" value="ECO:0007669"/>
    <property type="project" value="TreeGrafter"/>
</dbReference>
<dbReference type="InterPro" id="IPR039430">
    <property type="entry name" value="Thymidylate_kin-like_dom"/>
</dbReference>
<evidence type="ECO:0000313" key="13">
    <source>
        <dbReference type="EMBL" id="OGG22323.1"/>
    </source>
</evidence>
<dbReference type="Proteomes" id="UP000177092">
    <property type="component" value="Unassembled WGS sequence"/>
</dbReference>
<name>A0A1F6AD34_9BACT</name>
<comment type="caution">
    <text evidence="13">The sequence shown here is derived from an EMBL/GenBank/DDBJ whole genome shotgun (WGS) entry which is preliminary data.</text>
</comment>
<gene>
    <name evidence="11" type="primary">tmk</name>
    <name evidence="13" type="ORF">A3D03_03445</name>
</gene>
<dbReference type="GO" id="GO:0004798">
    <property type="term" value="F:dTMP kinase activity"/>
    <property type="evidence" value="ECO:0007669"/>
    <property type="project" value="UniProtKB-UniRule"/>
</dbReference>
<dbReference type="HAMAP" id="MF_00165">
    <property type="entry name" value="Thymidylate_kinase"/>
    <property type="match status" value="1"/>
</dbReference>
<evidence type="ECO:0000256" key="4">
    <source>
        <dbReference type="ARBA" id="ARBA00022679"/>
    </source>
</evidence>
<dbReference type="Pfam" id="PF02223">
    <property type="entry name" value="Thymidylate_kin"/>
    <property type="match status" value="1"/>
</dbReference>
<comment type="function">
    <text evidence="10 11">Phosphorylation of dTMP to form dTDP in both de novo and salvage pathways of dTTP synthesis.</text>
</comment>
<dbReference type="InterPro" id="IPR018095">
    <property type="entry name" value="Thymidylate_kin_CS"/>
</dbReference>
<dbReference type="InterPro" id="IPR027417">
    <property type="entry name" value="P-loop_NTPase"/>
</dbReference>
<dbReference type="CDD" id="cd01672">
    <property type="entry name" value="TMPK"/>
    <property type="match status" value="1"/>
</dbReference>
<keyword evidence="4 11" id="KW-0808">Transferase</keyword>
<dbReference type="PROSITE" id="PS01331">
    <property type="entry name" value="THYMIDYLATE_KINASE"/>
    <property type="match status" value="1"/>
</dbReference>
<dbReference type="GO" id="GO:0006235">
    <property type="term" value="P:dTTP biosynthetic process"/>
    <property type="evidence" value="ECO:0007669"/>
    <property type="project" value="UniProtKB-UniRule"/>
</dbReference>
<evidence type="ECO:0000256" key="2">
    <source>
        <dbReference type="ARBA" id="ARBA00012980"/>
    </source>
</evidence>
<dbReference type="GO" id="GO:0005524">
    <property type="term" value="F:ATP binding"/>
    <property type="evidence" value="ECO:0007669"/>
    <property type="project" value="UniProtKB-UniRule"/>
</dbReference>
<evidence type="ECO:0000256" key="3">
    <source>
        <dbReference type="ARBA" id="ARBA00017144"/>
    </source>
</evidence>
<proteinExistence type="inferred from homology"/>
<evidence type="ECO:0000313" key="14">
    <source>
        <dbReference type="Proteomes" id="UP000177092"/>
    </source>
</evidence>
<dbReference type="PANTHER" id="PTHR10344:SF4">
    <property type="entry name" value="UMP-CMP KINASE 2, MITOCHONDRIAL"/>
    <property type="match status" value="1"/>
</dbReference>
<dbReference type="NCBIfam" id="TIGR00041">
    <property type="entry name" value="DTMP_kinase"/>
    <property type="match status" value="1"/>
</dbReference>
<dbReference type="SUPFAM" id="SSF52540">
    <property type="entry name" value="P-loop containing nucleoside triphosphate hydrolases"/>
    <property type="match status" value="1"/>
</dbReference>
<comment type="catalytic activity">
    <reaction evidence="9 11">
        <text>dTMP + ATP = dTDP + ADP</text>
        <dbReference type="Rhea" id="RHEA:13517"/>
        <dbReference type="ChEBI" id="CHEBI:30616"/>
        <dbReference type="ChEBI" id="CHEBI:58369"/>
        <dbReference type="ChEBI" id="CHEBI:63528"/>
        <dbReference type="ChEBI" id="CHEBI:456216"/>
        <dbReference type="EC" id="2.7.4.9"/>
    </reaction>
</comment>
<dbReference type="Gene3D" id="3.40.50.300">
    <property type="entry name" value="P-loop containing nucleotide triphosphate hydrolases"/>
    <property type="match status" value="1"/>
</dbReference>
<comment type="similarity">
    <text evidence="1 11">Belongs to the thymidylate kinase family.</text>
</comment>
<feature type="domain" description="Thymidylate kinase-like" evidence="12">
    <location>
        <begin position="8"/>
        <end position="195"/>
    </location>
</feature>
<dbReference type="EC" id="2.7.4.9" evidence="2 11"/>
<evidence type="ECO:0000256" key="5">
    <source>
        <dbReference type="ARBA" id="ARBA00022727"/>
    </source>
</evidence>
<dbReference type="PANTHER" id="PTHR10344">
    <property type="entry name" value="THYMIDYLATE KINASE"/>
    <property type="match status" value="1"/>
</dbReference>
<dbReference type="STRING" id="1798384.A3D03_03445"/>
<dbReference type="EMBL" id="MFJN01000005">
    <property type="protein sequence ID" value="OGG22323.1"/>
    <property type="molecule type" value="Genomic_DNA"/>
</dbReference>
<evidence type="ECO:0000256" key="8">
    <source>
        <dbReference type="ARBA" id="ARBA00022840"/>
    </source>
</evidence>
<feature type="binding site" evidence="11">
    <location>
        <begin position="10"/>
        <end position="17"/>
    </location>
    <ligand>
        <name>ATP</name>
        <dbReference type="ChEBI" id="CHEBI:30616"/>
    </ligand>
</feature>
<dbReference type="AlphaFoldDB" id="A0A1F6AD34"/>
<protein>
    <recommendedName>
        <fullName evidence="3 11">Thymidylate kinase</fullName>
        <ecNumber evidence="2 11">2.7.4.9</ecNumber>
    </recommendedName>
    <alternativeName>
        <fullName evidence="11">dTMP kinase</fullName>
    </alternativeName>
</protein>
<keyword evidence="7 11" id="KW-0418">Kinase</keyword>
<reference evidence="13 14" key="1">
    <citation type="journal article" date="2016" name="Nat. Commun.">
        <title>Thousands of microbial genomes shed light on interconnected biogeochemical processes in an aquifer system.</title>
        <authorList>
            <person name="Anantharaman K."/>
            <person name="Brown C.T."/>
            <person name="Hug L.A."/>
            <person name="Sharon I."/>
            <person name="Castelle C.J."/>
            <person name="Probst A.J."/>
            <person name="Thomas B.C."/>
            <person name="Singh A."/>
            <person name="Wilkins M.J."/>
            <person name="Karaoz U."/>
            <person name="Brodie E.L."/>
            <person name="Williams K.H."/>
            <person name="Hubbard S.S."/>
            <person name="Banfield J.F."/>
        </authorList>
    </citation>
    <scope>NUCLEOTIDE SEQUENCE [LARGE SCALE GENOMIC DNA]</scope>
</reference>
<dbReference type="FunFam" id="3.40.50.300:FF:000225">
    <property type="entry name" value="Thymidylate kinase"/>
    <property type="match status" value="1"/>
</dbReference>
<evidence type="ECO:0000256" key="1">
    <source>
        <dbReference type="ARBA" id="ARBA00009776"/>
    </source>
</evidence>
<keyword evidence="6 11" id="KW-0547">Nucleotide-binding</keyword>
<sequence>MQGFFITFEGVEGSGKSTQVGLLASNLREDGYDIVVTREPGGTRIGELIREITHSKDNVDLTAVSETYLMSSSRAQHVREIISPALKAGKIVICDRFIDSSLAYQGYGRELGEKAIEELNKLALDSIMPDLTFFLDVTPGVGFARRNHTDKIDRLDLQKEDFYNRVYTGYHEIAKKFKDRFYIVDSTKSINKVAEIIWEKIISKIKK</sequence>